<dbReference type="AlphaFoldDB" id="A0A4C1ZK75"/>
<protein>
    <submittedName>
        <fullName evidence="2">Uncharacterized protein</fullName>
    </submittedName>
</protein>
<dbReference type="Proteomes" id="UP000299102">
    <property type="component" value="Unassembled WGS sequence"/>
</dbReference>
<comment type="caution">
    <text evidence="2">The sequence shown here is derived from an EMBL/GenBank/DDBJ whole genome shotgun (WGS) entry which is preliminary data.</text>
</comment>
<evidence type="ECO:0000313" key="3">
    <source>
        <dbReference type="Proteomes" id="UP000299102"/>
    </source>
</evidence>
<reference evidence="2 3" key="1">
    <citation type="journal article" date="2019" name="Commun. Biol.">
        <title>The bagworm genome reveals a unique fibroin gene that provides high tensile strength.</title>
        <authorList>
            <person name="Kono N."/>
            <person name="Nakamura H."/>
            <person name="Ohtoshi R."/>
            <person name="Tomita M."/>
            <person name="Numata K."/>
            <person name="Arakawa K."/>
        </authorList>
    </citation>
    <scope>NUCLEOTIDE SEQUENCE [LARGE SCALE GENOMIC DNA]</scope>
</reference>
<accession>A0A4C1ZK75</accession>
<keyword evidence="3" id="KW-1185">Reference proteome</keyword>
<evidence type="ECO:0000313" key="2">
    <source>
        <dbReference type="EMBL" id="GBP87027.1"/>
    </source>
</evidence>
<name>A0A4C1ZK75_EUMVA</name>
<sequence>MLATSKKCVVSGGISALLAFLRRHMISDRGESGLMEGESGPSELSHTGRKSTTEAALSLAFLGAGLWAAAHLASCPPTAS</sequence>
<dbReference type="EMBL" id="BGZK01001831">
    <property type="protein sequence ID" value="GBP87027.1"/>
    <property type="molecule type" value="Genomic_DNA"/>
</dbReference>
<gene>
    <name evidence="2" type="ORF">EVAR_63989_1</name>
</gene>
<organism evidence="2 3">
    <name type="scientific">Eumeta variegata</name>
    <name type="common">Bagworm moth</name>
    <name type="synonym">Eumeta japonica</name>
    <dbReference type="NCBI Taxonomy" id="151549"/>
    <lineage>
        <taxon>Eukaryota</taxon>
        <taxon>Metazoa</taxon>
        <taxon>Ecdysozoa</taxon>
        <taxon>Arthropoda</taxon>
        <taxon>Hexapoda</taxon>
        <taxon>Insecta</taxon>
        <taxon>Pterygota</taxon>
        <taxon>Neoptera</taxon>
        <taxon>Endopterygota</taxon>
        <taxon>Lepidoptera</taxon>
        <taxon>Glossata</taxon>
        <taxon>Ditrysia</taxon>
        <taxon>Tineoidea</taxon>
        <taxon>Psychidae</taxon>
        <taxon>Oiketicinae</taxon>
        <taxon>Eumeta</taxon>
    </lineage>
</organism>
<proteinExistence type="predicted"/>
<evidence type="ECO:0000256" key="1">
    <source>
        <dbReference type="SAM" id="MobiDB-lite"/>
    </source>
</evidence>
<feature type="region of interest" description="Disordered" evidence="1">
    <location>
        <begin position="31"/>
        <end position="51"/>
    </location>
</feature>